<dbReference type="PANTHER" id="PTHR11339:SF408">
    <property type="entry name" value="MUCIN-5B"/>
    <property type="match status" value="1"/>
</dbReference>
<dbReference type="SMART" id="SM00041">
    <property type="entry name" value="CT"/>
    <property type="match status" value="1"/>
</dbReference>
<feature type="domain" description="CTCK" evidence="5">
    <location>
        <begin position="50"/>
        <end position="137"/>
    </location>
</feature>
<evidence type="ECO:0000256" key="2">
    <source>
        <dbReference type="ARBA" id="ARBA00022525"/>
    </source>
</evidence>
<dbReference type="GO" id="GO:0031012">
    <property type="term" value="C:extracellular matrix"/>
    <property type="evidence" value="ECO:0007669"/>
    <property type="project" value="TreeGrafter"/>
</dbReference>
<name>A0A6P6JHH6_CARAU</name>
<evidence type="ECO:0000259" key="5">
    <source>
        <dbReference type="PROSITE" id="PS01225"/>
    </source>
</evidence>
<feature type="disulfide bond" evidence="4">
    <location>
        <begin position="79"/>
        <end position="131"/>
    </location>
</feature>
<keyword evidence="3 4" id="KW-1015">Disulfide bond</keyword>
<protein>
    <submittedName>
        <fullName evidence="7">Intestinal mucin-like protein</fullName>
    </submittedName>
</protein>
<organism evidence="6 7">
    <name type="scientific">Carassius auratus</name>
    <name type="common">Goldfish</name>
    <dbReference type="NCBI Taxonomy" id="7957"/>
    <lineage>
        <taxon>Eukaryota</taxon>
        <taxon>Metazoa</taxon>
        <taxon>Chordata</taxon>
        <taxon>Craniata</taxon>
        <taxon>Vertebrata</taxon>
        <taxon>Euteleostomi</taxon>
        <taxon>Actinopterygii</taxon>
        <taxon>Neopterygii</taxon>
        <taxon>Teleostei</taxon>
        <taxon>Ostariophysi</taxon>
        <taxon>Cypriniformes</taxon>
        <taxon>Cyprinidae</taxon>
        <taxon>Cyprininae</taxon>
        <taxon>Carassius</taxon>
    </lineage>
</organism>
<dbReference type="PANTHER" id="PTHR11339">
    <property type="entry name" value="EXTRACELLULAR MATRIX GLYCOPROTEIN RELATED"/>
    <property type="match status" value="1"/>
</dbReference>
<evidence type="ECO:0000313" key="6">
    <source>
        <dbReference type="Proteomes" id="UP000515129"/>
    </source>
</evidence>
<feature type="disulfide bond" evidence="4">
    <location>
        <begin position="64"/>
        <end position="113"/>
    </location>
</feature>
<accession>A0A6P6JHH6</accession>
<dbReference type="InterPro" id="IPR006207">
    <property type="entry name" value="Cys_knot_C"/>
</dbReference>
<dbReference type="InterPro" id="IPR029034">
    <property type="entry name" value="Cystine-knot_cytokine"/>
</dbReference>
<dbReference type="Gene3D" id="2.10.90.10">
    <property type="entry name" value="Cystine-knot cytokines"/>
    <property type="match status" value="1"/>
</dbReference>
<dbReference type="GeneID" id="113043737"/>
<keyword evidence="6" id="KW-1185">Reference proteome</keyword>
<evidence type="ECO:0000313" key="7">
    <source>
        <dbReference type="RefSeq" id="XP_026059091.1"/>
    </source>
</evidence>
<dbReference type="AlphaFoldDB" id="A0A6P6JHH6"/>
<evidence type="ECO:0000256" key="4">
    <source>
        <dbReference type="PROSITE-ProRule" id="PRU00039"/>
    </source>
</evidence>
<dbReference type="GO" id="GO:0005615">
    <property type="term" value="C:extracellular space"/>
    <property type="evidence" value="ECO:0007669"/>
    <property type="project" value="TreeGrafter"/>
</dbReference>
<dbReference type="InterPro" id="IPR006208">
    <property type="entry name" value="Glyco_hormone_CN"/>
</dbReference>
<reference evidence="7" key="1">
    <citation type="submission" date="2025-08" db="UniProtKB">
        <authorList>
            <consortium name="RefSeq"/>
        </authorList>
    </citation>
    <scope>IDENTIFICATION</scope>
    <source>
        <strain evidence="7">Wakin</strain>
        <tissue evidence="7">Muscle</tissue>
    </source>
</reference>
<dbReference type="Proteomes" id="UP000515129">
    <property type="component" value="Chromosome 25"/>
</dbReference>
<feature type="disulfide bond" evidence="4">
    <location>
        <begin position="75"/>
        <end position="129"/>
    </location>
</feature>
<proteinExistence type="predicted"/>
<dbReference type="Pfam" id="PF00007">
    <property type="entry name" value="Cys_knot"/>
    <property type="match status" value="1"/>
</dbReference>
<gene>
    <name evidence="7" type="primary">LOC113043737</name>
</gene>
<dbReference type="OrthoDB" id="10071893at2759"/>
<dbReference type="InterPro" id="IPR050780">
    <property type="entry name" value="Mucin_vWF_Thrombospondin_sf"/>
</dbReference>
<dbReference type="KEGG" id="caua:113043737"/>
<keyword evidence="2" id="KW-0964">Secreted</keyword>
<dbReference type="PROSITE" id="PS01225">
    <property type="entry name" value="CTCK_2"/>
    <property type="match status" value="1"/>
</dbReference>
<sequence>MNATCLKRNGMFMTMESYKQCPPFNPDDCVPGTVQFDKDGCCQICETSNCVRVKNITRLHVKDCISIEDVEVASCTGHCDDGSRYSMEKNTMMHNCSCCQEDKFSLQQVILQCANSSKIPHDYIYVESCKCTPTKCEEYTEKKTPEQFKEHYLKNQELEEIMARLGERDHRRDRDDYYLQKKGYKGWH</sequence>
<evidence type="ECO:0000256" key="1">
    <source>
        <dbReference type="ARBA" id="ARBA00004613"/>
    </source>
</evidence>
<comment type="caution">
    <text evidence="4">Lacks conserved residue(s) required for the propagation of feature annotation.</text>
</comment>
<evidence type="ECO:0000256" key="3">
    <source>
        <dbReference type="ARBA" id="ARBA00023157"/>
    </source>
</evidence>
<comment type="subcellular location">
    <subcellularLocation>
        <location evidence="1">Secreted</location>
    </subcellularLocation>
</comment>
<dbReference type="RefSeq" id="XP_026059091.1">
    <property type="nucleotide sequence ID" value="XM_026203306.1"/>
</dbReference>